<protein>
    <submittedName>
        <fullName evidence="2">Uncharacterized protein</fullName>
    </submittedName>
</protein>
<organism evidence="2 4">
    <name type="scientific">Orientia tsutsugamushi str. UT144</name>
    <dbReference type="NCBI Taxonomy" id="1441384"/>
    <lineage>
        <taxon>Bacteria</taxon>
        <taxon>Pseudomonadati</taxon>
        <taxon>Pseudomonadota</taxon>
        <taxon>Alphaproteobacteria</taxon>
        <taxon>Rickettsiales</taxon>
        <taxon>Rickettsiaceae</taxon>
        <taxon>Rickettsieae</taxon>
        <taxon>Orientia</taxon>
    </lineage>
</organism>
<dbReference type="AlphaFoldDB" id="A0A0F3RIB8"/>
<evidence type="ECO:0000256" key="1">
    <source>
        <dbReference type="SAM" id="MobiDB-lite"/>
    </source>
</evidence>
<gene>
    <name evidence="3" type="ORF">OTUT144_1328</name>
    <name evidence="2" type="ORF">OTUT144_1815</name>
</gene>
<dbReference type="Proteomes" id="UP000033580">
    <property type="component" value="Unassembled WGS sequence"/>
</dbReference>
<proteinExistence type="predicted"/>
<reference evidence="2 4" key="1">
    <citation type="submission" date="2015-01" db="EMBL/GenBank/DDBJ databases">
        <title>Genome Sequencing of Rickettsiales.</title>
        <authorList>
            <person name="Daugherty S.C."/>
            <person name="Su Q."/>
            <person name="Abolude K."/>
            <person name="Beier-Sexton M."/>
            <person name="Carlyon J.A."/>
            <person name="Carter R."/>
            <person name="Day N.P."/>
            <person name="Dumler S.J."/>
            <person name="Dyachenko V."/>
            <person name="Godinez A."/>
            <person name="Kurtti T.J."/>
            <person name="Lichay M."/>
            <person name="Mullins K.E."/>
            <person name="Ott S."/>
            <person name="Pappas-Brown V."/>
            <person name="Paris D.H."/>
            <person name="Patel P."/>
            <person name="Richards A.L."/>
            <person name="Sadzewicz L."/>
            <person name="Sears K."/>
            <person name="Seidman D."/>
            <person name="Sengamalay N."/>
            <person name="Stenos J."/>
            <person name="Tallon L.J."/>
            <person name="Vincent G."/>
            <person name="Fraser C.M."/>
            <person name="Munderloh U."/>
            <person name="Dunning-Hotopp J.C."/>
        </authorList>
    </citation>
    <scope>NUCLEOTIDE SEQUENCE [LARGE SCALE GENOMIC DNA]</scope>
    <source>
        <strain evidence="2 4">UT144</strain>
    </source>
</reference>
<evidence type="ECO:0000313" key="4">
    <source>
        <dbReference type="Proteomes" id="UP000033580"/>
    </source>
</evidence>
<comment type="caution">
    <text evidence="2">The sequence shown here is derived from an EMBL/GenBank/DDBJ whole genome shotgun (WGS) entry which is preliminary data.</text>
</comment>
<accession>A0A0F3RIB8</accession>
<dbReference type="EMBL" id="LAOR01000101">
    <property type="protein sequence ID" value="KJW06632.1"/>
    <property type="molecule type" value="Genomic_DNA"/>
</dbReference>
<sequence length="35" mass="4118">MITVENNKNENEEQNFQNVDDFENDIRTSAKNCTI</sequence>
<name>A0A0F3RIB8_ORITS</name>
<evidence type="ECO:0000313" key="3">
    <source>
        <dbReference type="EMBL" id="KJW06632.1"/>
    </source>
</evidence>
<dbReference type="EMBL" id="LAOR01000157">
    <property type="protein sequence ID" value="KJW06155.1"/>
    <property type="molecule type" value="Genomic_DNA"/>
</dbReference>
<dbReference type="PATRIC" id="fig|1441384.3.peg.40"/>
<evidence type="ECO:0000313" key="2">
    <source>
        <dbReference type="EMBL" id="KJW06155.1"/>
    </source>
</evidence>
<feature type="region of interest" description="Disordered" evidence="1">
    <location>
        <begin position="1"/>
        <end position="35"/>
    </location>
</feature>